<gene>
    <name evidence="2" type="ORF">MBHS_05021</name>
    <name evidence="3" type="ORF">MBHS_05151</name>
</gene>
<dbReference type="InterPro" id="IPR000836">
    <property type="entry name" value="PRTase_dom"/>
</dbReference>
<dbReference type="AlphaFoldDB" id="A0A1H6FJL5"/>
<name>A0A1H6FJL5_9GAMM</name>
<protein>
    <submittedName>
        <fullName evidence="3">DNA utilization protein GntX</fullName>
    </submittedName>
</protein>
<dbReference type="SUPFAM" id="SSF53271">
    <property type="entry name" value="PRTase-like"/>
    <property type="match status" value="1"/>
</dbReference>
<dbReference type="Proteomes" id="UP000236724">
    <property type="component" value="Unassembled WGS sequence"/>
</dbReference>
<reference evidence="3 4" key="1">
    <citation type="submission" date="2016-10" db="EMBL/GenBank/DDBJ databases">
        <authorList>
            <person name="de Groot N.N."/>
        </authorList>
    </citation>
    <scope>NUCLEOTIDE SEQUENCE [LARGE SCALE GENOMIC DNA]</scope>
    <source>
        <strain evidence="3">MBHS1</strain>
    </source>
</reference>
<dbReference type="RefSeq" id="WP_103922612.1">
    <property type="nucleotide sequence ID" value="NZ_FMSV02000558.1"/>
</dbReference>
<evidence type="ECO:0000313" key="3">
    <source>
        <dbReference type="EMBL" id="SEH09256.1"/>
    </source>
</evidence>
<dbReference type="CDD" id="cd06223">
    <property type="entry name" value="PRTases_typeI"/>
    <property type="match status" value="1"/>
</dbReference>
<dbReference type="EMBL" id="FMSV02000559">
    <property type="protein sequence ID" value="SEH09256.1"/>
    <property type="molecule type" value="Genomic_DNA"/>
</dbReference>
<proteinExistence type="inferred from homology"/>
<organism evidence="3 4">
    <name type="scientific">Candidatus Venteria ishoeyi</name>
    <dbReference type="NCBI Taxonomy" id="1899563"/>
    <lineage>
        <taxon>Bacteria</taxon>
        <taxon>Pseudomonadati</taxon>
        <taxon>Pseudomonadota</taxon>
        <taxon>Gammaproteobacteria</taxon>
        <taxon>Thiotrichales</taxon>
        <taxon>Thiotrichaceae</taxon>
        <taxon>Venteria</taxon>
    </lineage>
</organism>
<dbReference type="Gene3D" id="3.40.50.2020">
    <property type="match status" value="1"/>
</dbReference>
<dbReference type="InterPro" id="IPR051910">
    <property type="entry name" value="ComF/GntX_DNA_util-trans"/>
</dbReference>
<dbReference type="InterPro" id="IPR029057">
    <property type="entry name" value="PRTase-like"/>
</dbReference>
<sequence>MSKSGYLKSVQGFFKTGFAQLALSQHCFLCHSLNADIICPDCLQDLPRIGNACPRCAQALPVHLTGAEHCPFCQKQKLGFDTAQAAFQYAYPVNKLILAGKYHYRLELLRYLGTFMAQQLPLDELPDVLLPVPSPLSMLRRRGYNQAVELARWIQKRYPLPIDTRHVSCHNKKHAQAELATYQERQRNVRGIFQVQPLPAHWRHVWIIDDVMTTGATASELAKTVRHAGAEKVTVWCCARNQRF</sequence>
<comment type="similarity">
    <text evidence="1">Belongs to the ComF/GntX family.</text>
</comment>
<evidence type="ECO:0000256" key="1">
    <source>
        <dbReference type="ARBA" id="ARBA00008007"/>
    </source>
</evidence>
<dbReference type="EMBL" id="FMSV02000558">
    <property type="protein sequence ID" value="SEH09127.1"/>
    <property type="molecule type" value="Genomic_DNA"/>
</dbReference>
<keyword evidence="4" id="KW-1185">Reference proteome</keyword>
<dbReference type="OrthoDB" id="9793412at2"/>
<evidence type="ECO:0000313" key="4">
    <source>
        <dbReference type="Proteomes" id="UP000236724"/>
    </source>
</evidence>
<dbReference type="PANTHER" id="PTHR47505:SF1">
    <property type="entry name" value="DNA UTILIZATION PROTEIN YHGH"/>
    <property type="match status" value="1"/>
</dbReference>
<dbReference type="PANTHER" id="PTHR47505">
    <property type="entry name" value="DNA UTILIZATION PROTEIN YHGH"/>
    <property type="match status" value="1"/>
</dbReference>
<evidence type="ECO:0000313" key="2">
    <source>
        <dbReference type="EMBL" id="SEH09127.1"/>
    </source>
</evidence>
<accession>A0A1H6FJL5</accession>